<organism evidence="3">
    <name type="scientific">Noctiluca scintillans</name>
    <name type="common">Sea sparkle</name>
    <name type="synonym">Red tide dinoflagellate</name>
    <dbReference type="NCBI Taxonomy" id="2966"/>
    <lineage>
        <taxon>Eukaryota</taxon>
        <taxon>Sar</taxon>
        <taxon>Alveolata</taxon>
        <taxon>Dinophyceae</taxon>
        <taxon>Noctilucales</taxon>
        <taxon>Noctilucaceae</taxon>
        <taxon>Noctiluca</taxon>
    </lineage>
</organism>
<evidence type="ECO:0000256" key="1">
    <source>
        <dbReference type="SAM" id="SignalP"/>
    </source>
</evidence>
<dbReference type="AlphaFoldDB" id="A0A7S1B0Q2"/>
<dbReference type="Gene3D" id="3.60.21.10">
    <property type="match status" value="1"/>
</dbReference>
<protein>
    <recommendedName>
        <fullName evidence="2">Calcineurin-like phosphoesterase domain-containing protein</fullName>
    </recommendedName>
</protein>
<feature type="chain" id="PRO_5030823010" description="Calcineurin-like phosphoesterase domain-containing protein" evidence="1">
    <location>
        <begin position="18"/>
        <end position="379"/>
    </location>
</feature>
<proteinExistence type="predicted"/>
<accession>A0A7S1B0Q2</accession>
<feature type="domain" description="Calcineurin-like phosphoesterase" evidence="2">
    <location>
        <begin position="33"/>
        <end position="267"/>
    </location>
</feature>
<keyword evidence="1" id="KW-0732">Signal</keyword>
<gene>
    <name evidence="3" type="ORF">NSCI0253_LOCUS45639</name>
</gene>
<dbReference type="EMBL" id="HBFQ01064374">
    <property type="protein sequence ID" value="CAD8871282.1"/>
    <property type="molecule type" value="Transcribed_RNA"/>
</dbReference>
<reference evidence="3" key="1">
    <citation type="submission" date="2021-01" db="EMBL/GenBank/DDBJ databases">
        <authorList>
            <person name="Corre E."/>
            <person name="Pelletier E."/>
            <person name="Niang G."/>
            <person name="Scheremetjew M."/>
            <person name="Finn R."/>
            <person name="Kale V."/>
            <person name="Holt S."/>
            <person name="Cochrane G."/>
            <person name="Meng A."/>
            <person name="Brown T."/>
            <person name="Cohen L."/>
        </authorList>
    </citation>
    <scope>NUCLEOTIDE SEQUENCE</scope>
</reference>
<dbReference type="CDD" id="cd07383">
    <property type="entry name" value="MPP_Dcr2"/>
    <property type="match status" value="1"/>
</dbReference>
<name>A0A7S1B0Q2_NOCSC</name>
<dbReference type="InterPro" id="IPR029052">
    <property type="entry name" value="Metallo-depent_PP-like"/>
</dbReference>
<dbReference type="PANTHER" id="PTHR32440">
    <property type="entry name" value="PHOSPHATASE DCR2-RELATED-RELATED"/>
    <property type="match status" value="1"/>
</dbReference>
<evidence type="ECO:0000259" key="2">
    <source>
        <dbReference type="Pfam" id="PF00149"/>
    </source>
</evidence>
<dbReference type="PANTHER" id="PTHR32440:SF11">
    <property type="entry name" value="METALLOPHOSPHOESTERASE DOMAIN-CONTAINING PROTEIN"/>
    <property type="match status" value="1"/>
</dbReference>
<feature type="signal peptide" evidence="1">
    <location>
        <begin position="1"/>
        <end position="17"/>
    </location>
</feature>
<sequence>MCGRVLLFALWLTSSVAQESTPSVVRLRPDGLLRLVIVSDQHFGEAPRTKWGPMQDLGSVWTARQLLDSNTNTDFVVFLGDQVTANNARTYEEAETQAFNAVGVARDVPWAAVFGNHDTAEMADISEPERAYWRHSLLAALSTLLASRVPGEAFTSSLGGVCNYVVVVESFSGVPLAALWFLDSGGGPLPEAIAEDQLAWLVETNRRVGPLPGLLFQHIPPRHNGELLNCLGTFDEEVTPVESQPDDYLSILRELDIRGVFFGHDHGNDACCQDAKTNLWLCFARHSGFGGYTGYPLEVSGDAYDVTNASWWALVEPPILCGPDSQNCIRPKVTGVRVVEWDFNDASVPSTHLELLVPSIVESGELARILRLDRVSLTD</sequence>
<dbReference type="SUPFAM" id="SSF56300">
    <property type="entry name" value="Metallo-dependent phosphatases"/>
    <property type="match status" value="1"/>
</dbReference>
<dbReference type="Pfam" id="PF00149">
    <property type="entry name" value="Metallophos"/>
    <property type="match status" value="1"/>
</dbReference>
<dbReference type="GO" id="GO:0016788">
    <property type="term" value="F:hydrolase activity, acting on ester bonds"/>
    <property type="evidence" value="ECO:0007669"/>
    <property type="project" value="TreeGrafter"/>
</dbReference>
<evidence type="ECO:0000313" key="3">
    <source>
        <dbReference type="EMBL" id="CAD8871282.1"/>
    </source>
</evidence>
<dbReference type="InterPro" id="IPR004843">
    <property type="entry name" value="Calcineurin-like_PHP"/>
</dbReference>
<dbReference type="GO" id="GO:0005737">
    <property type="term" value="C:cytoplasm"/>
    <property type="evidence" value="ECO:0007669"/>
    <property type="project" value="TreeGrafter"/>
</dbReference>